<feature type="repeat" description="ANK" evidence="3">
    <location>
        <begin position="575"/>
        <end position="607"/>
    </location>
</feature>
<proteinExistence type="predicted"/>
<dbReference type="Gene3D" id="1.25.40.20">
    <property type="entry name" value="Ankyrin repeat-containing domain"/>
    <property type="match status" value="3"/>
</dbReference>
<dbReference type="PANTHER" id="PTHR24161:SF97">
    <property type="entry name" value="ANKYRIN 2"/>
    <property type="match status" value="1"/>
</dbReference>
<keyword evidence="1" id="KW-0677">Repeat</keyword>
<evidence type="ECO:0008006" key="6">
    <source>
        <dbReference type="Google" id="ProtNLM"/>
    </source>
</evidence>
<feature type="repeat" description="ANK" evidence="3">
    <location>
        <begin position="707"/>
        <end position="732"/>
    </location>
</feature>
<evidence type="ECO:0000313" key="4">
    <source>
        <dbReference type="EMBL" id="TDH67123.1"/>
    </source>
</evidence>
<dbReference type="OrthoDB" id="20872at2759"/>
<dbReference type="Pfam" id="PF12796">
    <property type="entry name" value="Ank_2"/>
    <property type="match status" value="3"/>
</dbReference>
<protein>
    <recommendedName>
        <fullName evidence="6">Ankyrin repeat protein</fullName>
    </recommendedName>
</protein>
<dbReference type="RefSeq" id="XP_067816622.1">
    <property type="nucleotide sequence ID" value="XM_067962224.1"/>
</dbReference>
<feature type="repeat" description="ANK" evidence="3">
    <location>
        <begin position="608"/>
        <end position="640"/>
    </location>
</feature>
<feature type="repeat" description="ANK" evidence="3">
    <location>
        <begin position="674"/>
        <end position="706"/>
    </location>
</feature>
<dbReference type="KEGG" id="blac:94347895"/>
<dbReference type="AlphaFoldDB" id="A0A976ICH6"/>
<dbReference type="Proteomes" id="UP000294530">
    <property type="component" value="Unassembled WGS sequence"/>
</dbReference>
<dbReference type="PROSITE" id="PS50088">
    <property type="entry name" value="ANK_REPEAT"/>
    <property type="match status" value="7"/>
</dbReference>
<feature type="repeat" description="ANK" evidence="3">
    <location>
        <begin position="541"/>
        <end position="573"/>
    </location>
</feature>
<comment type="caution">
    <text evidence="4">The sequence shown here is derived from an EMBL/GenBank/DDBJ whole genome shotgun (WGS) entry which is preliminary data.</text>
</comment>
<organism evidence="4 5">
    <name type="scientific">Bremia lactucae</name>
    <name type="common">Lettuce downy mildew</name>
    <dbReference type="NCBI Taxonomy" id="4779"/>
    <lineage>
        <taxon>Eukaryota</taxon>
        <taxon>Sar</taxon>
        <taxon>Stramenopiles</taxon>
        <taxon>Oomycota</taxon>
        <taxon>Peronosporomycetes</taxon>
        <taxon>Peronosporales</taxon>
        <taxon>Peronosporaceae</taxon>
        <taxon>Bremia</taxon>
    </lineage>
</organism>
<sequence length="792" mass="86909">MKRSFQHVYALTDTTNDNACTTQDFVTTTAVGNTALNTNPLTRPRKYRVLCRTTLSKTLTTASSPVVLTPYSPSCRGNLEEAIHEEALLYLVLSYLNVCEHQVIQHTSRSWRRRVRTMDLNRLDLSVSILPICARSLGRVCRGVFMNYSRVCRLDLTGQRSIVDRDLLVLTSYFWAHIQEIIVDDCVEISDFGLLALLNAQSCQLRAVSVRRCKRIAGELFASHAQQLTGIHPLLTRLHLDDTSVTCAFLDRIETQFPTLECLSALHTPAHRAFFQQDSILNSLLVSMQHFVTQEGMDSTLSVLLNDLKQWCSRRRGKALRPFERTLIASGMRMLLDVPLLFTGSYEFIDTSTGEQLLEDVVFLSPMLFACASGNTRLVGVLLTAGCHGSALDLENTDLEGHTALSVAVANGLVEATRLLLIAGSNVNSRSLSLASPLYRASEHGWDVLVDMLLDAKADCNCATSDGTIALCGAAKNGHRSTVLRLLAAEKHVKNDNTARRETFWPHVVQALFLACEGGHLFVVSDLLLLTELDANVLMNKNVSPLYLACQMGYVSIVSLLLDRGADPTFHRPQGGVTCLYIAAQEGHDQIVRMLIRAGAPVSTKMEDKSTALHIAARMGRKGVTRVLLRAGAFLNDQTRSGLTALYIASEEGHLELVRYLLEIGAARDIQAASGATALFAAVFRGHRLVVEALLMNGASATISKHHGASPLDAAILLGHDKIARLLLRFGARAKEHAMQFAERRREAAVWQSRPRLSYCTQHTMPKVAASETTGLPTSSVTSVATRALGLT</sequence>
<evidence type="ECO:0000313" key="5">
    <source>
        <dbReference type="Proteomes" id="UP000294530"/>
    </source>
</evidence>
<dbReference type="SUPFAM" id="SSF48403">
    <property type="entry name" value="Ankyrin repeat"/>
    <property type="match status" value="1"/>
</dbReference>
<evidence type="ECO:0000256" key="1">
    <source>
        <dbReference type="ARBA" id="ARBA00022737"/>
    </source>
</evidence>
<keyword evidence="2 3" id="KW-0040">ANK repeat</keyword>
<feature type="repeat" description="ANK" evidence="3">
    <location>
        <begin position="400"/>
        <end position="432"/>
    </location>
</feature>
<gene>
    <name evidence="4" type="ORF">CCR75_004134</name>
</gene>
<dbReference type="Pfam" id="PF00023">
    <property type="entry name" value="Ank"/>
    <property type="match status" value="1"/>
</dbReference>
<dbReference type="InterPro" id="IPR002110">
    <property type="entry name" value="Ankyrin_rpt"/>
</dbReference>
<evidence type="ECO:0000256" key="2">
    <source>
        <dbReference type="ARBA" id="ARBA00023043"/>
    </source>
</evidence>
<dbReference type="GeneID" id="94347895"/>
<reference evidence="4 5" key="1">
    <citation type="journal article" date="2021" name="Genome Biol.">
        <title>AFLAP: assembly-free linkage analysis pipeline using k-mers from genome sequencing data.</title>
        <authorList>
            <person name="Fletcher K."/>
            <person name="Zhang L."/>
            <person name="Gil J."/>
            <person name="Han R."/>
            <person name="Cavanaugh K."/>
            <person name="Michelmore R."/>
        </authorList>
    </citation>
    <scope>NUCLEOTIDE SEQUENCE [LARGE SCALE GENOMIC DNA]</scope>
    <source>
        <strain evidence="4 5">SF5</strain>
    </source>
</reference>
<dbReference type="PANTHER" id="PTHR24161">
    <property type="entry name" value="ANK_REP_REGION DOMAIN-CONTAINING PROTEIN-RELATED"/>
    <property type="match status" value="1"/>
</dbReference>
<evidence type="ECO:0000256" key="3">
    <source>
        <dbReference type="PROSITE-ProRule" id="PRU00023"/>
    </source>
</evidence>
<name>A0A976ICH6_BRELC</name>
<feature type="repeat" description="ANK" evidence="3">
    <location>
        <begin position="641"/>
        <end position="673"/>
    </location>
</feature>
<keyword evidence="5" id="KW-1185">Reference proteome</keyword>
<dbReference type="SMART" id="SM00248">
    <property type="entry name" value="ANK"/>
    <property type="match status" value="11"/>
</dbReference>
<dbReference type="EMBL" id="SHOA02000014">
    <property type="protein sequence ID" value="TDH67123.1"/>
    <property type="molecule type" value="Genomic_DNA"/>
</dbReference>
<dbReference type="InterPro" id="IPR036770">
    <property type="entry name" value="Ankyrin_rpt-contain_sf"/>
</dbReference>
<accession>A0A976ICH6</accession>
<dbReference type="SUPFAM" id="SSF52047">
    <property type="entry name" value="RNI-like"/>
    <property type="match status" value="1"/>
</dbReference>
<dbReference type="PROSITE" id="PS50297">
    <property type="entry name" value="ANK_REP_REGION"/>
    <property type="match status" value="7"/>
</dbReference>